<organism evidence="6 7">
    <name type="scientific">Nocardia flavorosea</name>
    <dbReference type="NCBI Taxonomy" id="53429"/>
    <lineage>
        <taxon>Bacteria</taxon>
        <taxon>Bacillati</taxon>
        <taxon>Actinomycetota</taxon>
        <taxon>Actinomycetes</taxon>
        <taxon>Mycobacteriales</taxon>
        <taxon>Nocardiaceae</taxon>
        <taxon>Nocardia</taxon>
    </lineage>
</organism>
<protein>
    <recommendedName>
        <fullName evidence="5">Low molecular weight antigen MTB12-like C-terminal domain-containing protein</fullName>
    </recommendedName>
</protein>
<sequence length="169" mass="17030">MRSSRIRRATTLFGLVALTATAVIGCGDSGEDAAASTSAPAATSSATPAATAPETEKAVTDAFVTFFDGKAAPATRAGLVEKGEEFTPFLEGMAADPRAQGTSVTVSAVEVVDDKTADVTYTLLLGGNPVLPDQSGQAIKEGDTWKVAAMTFCALLAVQGTGEVVPACG</sequence>
<dbReference type="RefSeq" id="WP_062975917.1">
    <property type="nucleotide sequence ID" value="NZ_JAAXOT010000007.1"/>
</dbReference>
<evidence type="ECO:0000256" key="4">
    <source>
        <dbReference type="SAM" id="SignalP"/>
    </source>
</evidence>
<dbReference type="Proteomes" id="UP000570678">
    <property type="component" value="Unassembled WGS sequence"/>
</dbReference>
<name>A0A846YKD0_9NOCA</name>
<feature type="chain" id="PRO_5038766766" description="Low molecular weight antigen MTB12-like C-terminal domain-containing protein" evidence="4">
    <location>
        <begin position="23"/>
        <end position="169"/>
    </location>
</feature>
<feature type="signal peptide" evidence="4">
    <location>
        <begin position="1"/>
        <end position="22"/>
    </location>
</feature>
<feature type="domain" description="Low molecular weight antigen MTB12-like C-terminal" evidence="5">
    <location>
        <begin position="53"/>
        <end position="161"/>
    </location>
</feature>
<evidence type="ECO:0000313" key="6">
    <source>
        <dbReference type="EMBL" id="NKY57618.1"/>
    </source>
</evidence>
<gene>
    <name evidence="6" type="ORF">HGA15_15940</name>
</gene>
<feature type="compositionally biased region" description="Low complexity" evidence="3">
    <location>
        <begin position="33"/>
        <end position="53"/>
    </location>
</feature>
<comment type="similarity">
    <text evidence="2">Belongs to the MTB12 family.</text>
</comment>
<keyword evidence="1 4" id="KW-0732">Signal</keyword>
<evidence type="ECO:0000256" key="3">
    <source>
        <dbReference type="SAM" id="MobiDB-lite"/>
    </source>
</evidence>
<dbReference type="AlphaFoldDB" id="A0A846YKD0"/>
<feature type="region of interest" description="Disordered" evidence="3">
    <location>
        <begin position="33"/>
        <end position="54"/>
    </location>
</feature>
<comment type="caution">
    <text evidence="6">The sequence shown here is derived from an EMBL/GenBank/DDBJ whole genome shotgun (WGS) entry which is preliminary data.</text>
</comment>
<accession>A0A846YKD0</accession>
<dbReference type="Pfam" id="PF26580">
    <property type="entry name" value="Mtb12_C"/>
    <property type="match status" value="1"/>
</dbReference>
<evidence type="ECO:0000256" key="1">
    <source>
        <dbReference type="ARBA" id="ARBA00022729"/>
    </source>
</evidence>
<reference evidence="6 7" key="1">
    <citation type="submission" date="2020-04" db="EMBL/GenBank/DDBJ databases">
        <title>MicrobeNet Type strains.</title>
        <authorList>
            <person name="Nicholson A.C."/>
        </authorList>
    </citation>
    <scope>NUCLEOTIDE SEQUENCE [LARGE SCALE GENOMIC DNA]</scope>
    <source>
        <strain evidence="6 7">JCM 3332</strain>
    </source>
</reference>
<dbReference type="InterPro" id="IPR058644">
    <property type="entry name" value="Mtb12-like_C"/>
</dbReference>
<keyword evidence="7" id="KW-1185">Reference proteome</keyword>
<evidence type="ECO:0000313" key="7">
    <source>
        <dbReference type="Proteomes" id="UP000570678"/>
    </source>
</evidence>
<dbReference type="PROSITE" id="PS51257">
    <property type="entry name" value="PROKAR_LIPOPROTEIN"/>
    <property type="match status" value="1"/>
</dbReference>
<evidence type="ECO:0000259" key="5">
    <source>
        <dbReference type="Pfam" id="PF26580"/>
    </source>
</evidence>
<dbReference type="EMBL" id="JAAXOT010000007">
    <property type="protein sequence ID" value="NKY57618.1"/>
    <property type="molecule type" value="Genomic_DNA"/>
</dbReference>
<evidence type="ECO:0000256" key="2">
    <source>
        <dbReference type="ARBA" id="ARBA00093774"/>
    </source>
</evidence>
<proteinExistence type="inferred from homology"/>